<sequence>MDPSFAEGGPRRVPEHVPLMMDGLDSWSSKGSWRLFGAFCIRAGGLGWIDSHRWPGVWLVMFTRKLLFPTESNKMIVRSRYRSLQSQSYIQMFSIQFRYLPTVESVFNISFREMQCRAQIHTCHILFPGNYNEKKIQTVPVRTPPFGAYMIFPCLECS</sequence>
<organism evidence="1 2">
    <name type="scientific">Colletotrichum navitas</name>
    <dbReference type="NCBI Taxonomy" id="681940"/>
    <lineage>
        <taxon>Eukaryota</taxon>
        <taxon>Fungi</taxon>
        <taxon>Dikarya</taxon>
        <taxon>Ascomycota</taxon>
        <taxon>Pezizomycotina</taxon>
        <taxon>Sordariomycetes</taxon>
        <taxon>Hypocreomycetidae</taxon>
        <taxon>Glomerellales</taxon>
        <taxon>Glomerellaceae</taxon>
        <taxon>Colletotrichum</taxon>
        <taxon>Colletotrichum graminicola species complex</taxon>
    </lineage>
</organism>
<dbReference type="RefSeq" id="XP_060406952.1">
    <property type="nucleotide sequence ID" value="XM_060551164.1"/>
</dbReference>
<protein>
    <submittedName>
        <fullName evidence="1">Uncharacterized protein</fullName>
    </submittedName>
</protein>
<reference evidence="1" key="1">
    <citation type="submission" date="2021-06" db="EMBL/GenBank/DDBJ databases">
        <title>Comparative genomics, transcriptomics and evolutionary studies reveal genomic signatures of adaptation to plant cell wall in hemibiotrophic fungi.</title>
        <authorList>
            <consortium name="DOE Joint Genome Institute"/>
            <person name="Baroncelli R."/>
            <person name="Diaz J.F."/>
            <person name="Benocci T."/>
            <person name="Peng M."/>
            <person name="Battaglia E."/>
            <person name="Haridas S."/>
            <person name="Andreopoulos W."/>
            <person name="Labutti K."/>
            <person name="Pangilinan J."/>
            <person name="Floch G.L."/>
            <person name="Makela M.R."/>
            <person name="Henrissat B."/>
            <person name="Grigoriev I.V."/>
            <person name="Crouch J.A."/>
            <person name="De Vries R.P."/>
            <person name="Sukno S.A."/>
            <person name="Thon M.R."/>
        </authorList>
    </citation>
    <scope>NUCLEOTIDE SEQUENCE</scope>
    <source>
        <strain evidence="1">CBS 125086</strain>
    </source>
</reference>
<comment type="caution">
    <text evidence="1">The sequence shown here is derived from an EMBL/GenBank/DDBJ whole genome shotgun (WGS) entry which is preliminary data.</text>
</comment>
<dbReference type="AlphaFoldDB" id="A0AAD8UX73"/>
<evidence type="ECO:0000313" key="2">
    <source>
        <dbReference type="Proteomes" id="UP001230504"/>
    </source>
</evidence>
<dbReference type="GeneID" id="85435404"/>
<name>A0AAD8UX73_9PEZI</name>
<dbReference type="EMBL" id="JAHLJV010000211">
    <property type="protein sequence ID" value="KAK1564115.1"/>
    <property type="molecule type" value="Genomic_DNA"/>
</dbReference>
<accession>A0AAD8UX73</accession>
<gene>
    <name evidence="1" type="ORF">LY79DRAFT_163601</name>
</gene>
<dbReference type="Proteomes" id="UP001230504">
    <property type="component" value="Unassembled WGS sequence"/>
</dbReference>
<keyword evidence="2" id="KW-1185">Reference proteome</keyword>
<evidence type="ECO:0000313" key="1">
    <source>
        <dbReference type="EMBL" id="KAK1564115.1"/>
    </source>
</evidence>
<proteinExistence type="predicted"/>